<dbReference type="GeneTree" id="ENSGT00940000160407"/>
<dbReference type="Proteomes" id="UP000314981">
    <property type="component" value="Chromosome 20"/>
</dbReference>
<dbReference type="Proteomes" id="UP000429181">
    <property type="component" value="Chromosome 20"/>
</dbReference>
<evidence type="ECO:0000259" key="2">
    <source>
        <dbReference type="Pfam" id="PF05030"/>
    </source>
</evidence>
<accession>A0A4W2E2Z2</accession>
<evidence type="ECO:0000313" key="4">
    <source>
        <dbReference type="Proteomes" id="UP000314981"/>
    </source>
</evidence>
<dbReference type="STRING" id="30522.A0A4W2E2Z2"/>
<protein>
    <recommendedName>
        <fullName evidence="2">SS18 N-terminal domain-containing protein</fullName>
    </recommendedName>
</protein>
<reference evidence="3" key="2">
    <citation type="submission" date="2025-05" db="UniProtKB">
        <authorList>
            <consortium name="Ensembl"/>
        </authorList>
    </citation>
    <scope>IDENTIFICATION</scope>
</reference>
<dbReference type="Pfam" id="PF05030">
    <property type="entry name" value="SSXT"/>
    <property type="match status" value="1"/>
</dbReference>
<evidence type="ECO:0000313" key="5">
    <source>
        <dbReference type="Proteomes" id="UP000429181"/>
    </source>
</evidence>
<dbReference type="Ensembl" id="ENSBIXT00005000372.1">
    <property type="protein sequence ID" value="ENSBIXP00005000566.1"/>
    <property type="gene ID" value="ENSBIXG00005030083.1"/>
</dbReference>
<feature type="domain" description="SS18 N-terminal" evidence="2">
    <location>
        <begin position="1"/>
        <end position="49"/>
    </location>
</feature>
<comment type="similarity">
    <text evidence="1">Belongs to the SS18 family.</text>
</comment>
<reference evidence="4 5" key="1">
    <citation type="submission" date="2018-11" db="EMBL/GenBank/DDBJ databases">
        <title>Haplotype-resolved cattle genomes.</title>
        <authorList>
            <person name="Low W.Y."/>
            <person name="Tearle R."/>
            <person name="Bickhart D.M."/>
            <person name="Rosen B.D."/>
            <person name="Koren S."/>
            <person name="Rhie A."/>
            <person name="Hiendleder S."/>
            <person name="Phillippy A.M."/>
            <person name="Smith T.P.L."/>
            <person name="Williams J.L."/>
        </authorList>
    </citation>
    <scope>NUCLEOTIDE SEQUENCE [LARGE SCALE GENOMIC DNA]</scope>
</reference>
<organism evidence="3 4">
    <name type="scientific">Bos indicus x Bos taurus</name>
    <name type="common">Hybrid cattle</name>
    <dbReference type="NCBI Taxonomy" id="30522"/>
    <lineage>
        <taxon>Eukaryota</taxon>
        <taxon>Metazoa</taxon>
        <taxon>Chordata</taxon>
        <taxon>Craniata</taxon>
        <taxon>Vertebrata</taxon>
        <taxon>Euteleostomi</taxon>
        <taxon>Mammalia</taxon>
        <taxon>Eutheria</taxon>
        <taxon>Laurasiatheria</taxon>
        <taxon>Artiodactyla</taxon>
        <taxon>Ruminantia</taxon>
        <taxon>Pecora</taxon>
        <taxon>Bovidae</taxon>
        <taxon>Bovinae</taxon>
        <taxon>Bos</taxon>
    </lineage>
</organism>
<dbReference type="InterPro" id="IPR007726">
    <property type="entry name" value="SS18_N"/>
</dbReference>
<sequence length="54" mass="6302">LLEENDQLIRCIVEYQNKGRANEFVQYQHVLHRNLIYLATIADANPTRASKAME</sequence>
<name>A0A4W2E2Z2_BOBOX</name>
<proteinExistence type="inferred from homology"/>
<evidence type="ECO:0000313" key="3">
    <source>
        <dbReference type="Ensembl" id="ENSBIXP00000033581.1"/>
    </source>
</evidence>
<evidence type="ECO:0000256" key="1">
    <source>
        <dbReference type="ARBA" id="ARBA00007945"/>
    </source>
</evidence>
<dbReference type="AlphaFoldDB" id="A0A4W2E2Z2"/>
<dbReference type="OMA" id="RANECIQ"/>
<keyword evidence="4" id="KW-1185">Reference proteome</keyword>
<dbReference type="Ensembl" id="ENSBIXT00000044917.1">
    <property type="protein sequence ID" value="ENSBIXP00000033581.1"/>
    <property type="gene ID" value="ENSBIXG00000016406.1"/>
</dbReference>